<dbReference type="EMBL" id="SYUV01000153">
    <property type="protein sequence ID" value="TKF23167.1"/>
    <property type="molecule type" value="Genomic_DNA"/>
</dbReference>
<evidence type="ECO:0000259" key="1">
    <source>
        <dbReference type="Pfam" id="PF02223"/>
    </source>
</evidence>
<evidence type="ECO:0000313" key="2">
    <source>
        <dbReference type="EMBL" id="TKF23167.1"/>
    </source>
</evidence>
<dbReference type="RefSeq" id="WP_005537384.1">
    <property type="nucleotide sequence ID" value="NZ_SYUV01000153.1"/>
</dbReference>
<feature type="domain" description="Thymidylate kinase-like" evidence="1">
    <location>
        <begin position="6"/>
        <end position="174"/>
    </location>
</feature>
<dbReference type="Proteomes" id="UP000307574">
    <property type="component" value="Unassembled WGS sequence"/>
</dbReference>
<proteinExistence type="predicted"/>
<dbReference type="AlphaFoldDB" id="A0A4U1YTC6"/>
<accession>A0A4U1YTC6</accession>
<protein>
    <recommendedName>
        <fullName evidence="1">Thymidylate kinase-like domain-containing protein</fullName>
    </recommendedName>
</protein>
<dbReference type="Gene3D" id="3.40.50.300">
    <property type="entry name" value="P-loop containing nucleotide triphosphate hydrolases"/>
    <property type="match status" value="1"/>
</dbReference>
<dbReference type="InterPro" id="IPR027417">
    <property type="entry name" value="P-loop_NTPase"/>
</dbReference>
<name>A0A4U1YTC6_9VIBR</name>
<dbReference type="InterPro" id="IPR039430">
    <property type="entry name" value="Thymidylate_kin-like_dom"/>
</dbReference>
<evidence type="ECO:0000313" key="3">
    <source>
        <dbReference type="Proteomes" id="UP000307574"/>
    </source>
</evidence>
<gene>
    <name evidence="2" type="ORF">FCV50_23350</name>
</gene>
<sequence length="215" mass="24897">MKIFSLEGIDGAGKTTLVTRLSQELSIATTQRKEFLCESEFINKVGSKLKDVLWNSGDSRDLPDEFWLYLQASWHVLLRNSIYNRFRDETSVVVDGWYYKFLSKLLANGWESKDIDLQELYSLVPQPDVTILLCTSPQIAWGRKIYRPTELGLHSPQFSKRKLGQDSFMEYQSRSLDALKSMAKARNWYVIENADDYHIDELLNIVSTIISKELD</sequence>
<organism evidence="2 3">
    <name type="scientific">Vibrio kanaloae</name>
    <dbReference type="NCBI Taxonomy" id="170673"/>
    <lineage>
        <taxon>Bacteria</taxon>
        <taxon>Pseudomonadati</taxon>
        <taxon>Pseudomonadota</taxon>
        <taxon>Gammaproteobacteria</taxon>
        <taxon>Vibrionales</taxon>
        <taxon>Vibrionaceae</taxon>
        <taxon>Vibrio</taxon>
    </lineage>
</organism>
<dbReference type="Pfam" id="PF02223">
    <property type="entry name" value="Thymidylate_kin"/>
    <property type="match status" value="1"/>
</dbReference>
<comment type="caution">
    <text evidence="2">The sequence shown here is derived from an EMBL/GenBank/DDBJ whole genome shotgun (WGS) entry which is preliminary data.</text>
</comment>
<reference evidence="2 3" key="1">
    <citation type="submission" date="2019-04" db="EMBL/GenBank/DDBJ databases">
        <title>A reverse ecology approach based on a biological definition of microbial populations.</title>
        <authorList>
            <person name="Arevalo P."/>
            <person name="Vaninsberghe D."/>
            <person name="Elsherbini J."/>
            <person name="Gore J."/>
            <person name="Polz M."/>
        </authorList>
    </citation>
    <scope>NUCLEOTIDE SEQUENCE [LARGE SCALE GENOMIC DNA]</scope>
    <source>
        <strain evidence="2 3">10N.261.46.F4</strain>
    </source>
</reference>
<dbReference type="SUPFAM" id="SSF52540">
    <property type="entry name" value="P-loop containing nucleoside triphosphate hydrolases"/>
    <property type="match status" value="1"/>
</dbReference>